<organism evidence="2 3">
    <name type="scientific">Limnobacter thiooxidans</name>
    <dbReference type="NCBI Taxonomy" id="131080"/>
    <lineage>
        <taxon>Bacteria</taxon>
        <taxon>Pseudomonadati</taxon>
        <taxon>Pseudomonadota</taxon>
        <taxon>Betaproteobacteria</taxon>
        <taxon>Burkholderiales</taxon>
        <taxon>Burkholderiaceae</taxon>
        <taxon>Limnobacter</taxon>
    </lineage>
</organism>
<accession>A0AA86JER8</accession>
<keyword evidence="3" id="KW-1185">Reference proteome</keyword>
<dbReference type="Gene3D" id="3.90.1520.10">
    <property type="entry name" value="H-NOX domain"/>
    <property type="match status" value="1"/>
</dbReference>
<proteinExistence type="predicted"/>
<dbReference type="InterPro" id="IPR011644">
    <property type="entry name" value="Heme_NO-bd"/>
</dbReference>
<protein>
    <submittedName>
        <fullName evidence="2">Heme NO-binding domain-containing protein</fullName>
    </submittedName>
</protein>
<gene>
    <name evidence="2" type="ORF">RGQ30_11570</name>
</gene>
<dbReference type="Proteomes" id="UP001329151">
    <property type="component" value="Chromosome"/>
</dbReference>
<dbReference type="SUPFAM" id="SSF111126">
    <property type="entry name" value="Ligand-binding domain in the NO signalling and Golgi transport"/>
    <property type="match status" value="1"/>
</dbReference>
<sequence>MKGVIFTELFNVVEQSQGANFLDDLIDACDLPSCGAYTSVGTYDFAEMQTLVAELSKRTHIPAAALLEHFGQHLFKRFHALYPNLFAGHDCPLRFLMEVEVVIHKEVLKLYPEAELPSFTTLDHTPNSLTLLYESRRGLAPLALGLIRGCLLHFDTLGTVNMEADPAGFNKAVFTIQLNS</sequence>
<name>A0AA86JER8_9BURK</name>
<evidence type="ECO:0000313" key="3">
    <source>
        <dbReference type="Proteomes" id="UP001329151"/>
    </source>
</evidence>
<dbReference type="InterPro" id="IPR038158">
    <property type="entry name" value="H-NOX_domain_sf"/>
</dbReference>
<dbReference type="InterPro" id="IPR024096">
    <property type="entry name" value="NO_sig/Golgi_transp_ligand-bd"/>
</dbReference>
<dbReference type="Pfam" id="PF07700">
    <property type="entry name" value="HNOB"/>
    <property type="match status" value="1"/>
</dbReference>
<evidence type="ECO:0000259" key="1">
    <source>
        <dbReference type="Pfam" id="PF07700"/>
    </source>
</evidence>
<dbReference type="EMBL" id="AP028947">
    <property type="protein sequence ID" value="BET25656.1"/>
    <property type="molecule type" value="Genomic_DNA"/>
</dbReference>
<dbReference type="KEGG" id="lto:RGQ30_11570"/>
<feature type="domain" description="Heme NO-binding" evidence="1">
    <location>
        <begin position="2"/>
        <end position="156"/>
    </location>
</feature>
<dbReference type="GO" id="GO:0020037">
    <property type="term" value="F:heme binding"/>
    <property type="evidence" value="ECO:0007669"/>
    <property type="project" value="InterPro"/>
</dbReference>
<reference evidence="2 3" key="1">
    <citation type="submission" date="2023-10" db="EMBL/GenBank/DDBJ databases">
        <title>Complete Genome Sequence of Limnobacter thiooxidans CS-K2T, Isolated from freshwater lake sediments in Bavaria, Germany.</title>
        <authorList>
            <person name="Naruki M."/>
            <person name="Watanabe A."/>
            <person name="Warashina T."/>
            <person name="Morita T."/>
            <person name="Arakawa K."/>
        </authorList>
    </citation>
    <scope>NUCLEOTIDE SEQUENCE [LARGE SCALE GENOMIC DNA]</scope>
    <source>
        <strain evidence="2 3">CS-K2</strain>
    </source>
</reference>
<evidence type="ECO:0000313" key="2">
    <source>
        <dbReference type="EMBL" id="BET25656.1"/>
    </source>
</evidence>
<dbReference type="AlphaFoldDB" id="A0AA86JER8"/>